<accession>V4B8D8</accession>
<keyword evidence="2" id="KW-1185">Reference proteome</keyword>
<dbReference type="Proteomes" id="UP000030746">
    <property type="component" value="Unassembled WGS sequence"/>
</dbReference>
<dbReference type="EMBL" id="KB200329">
    <property type="protein sequence ID" value="ESP01997.1"/>
    <property type="molecule type" value="Genomic_DNA"/>
</dbReference>
<gene>
    <name evidence="1" type="ORF">LOTGIDRAFT_157134</name>
</gene>
<dbReference type="CTD" id="20237218"/>
<dbReference type="OrthoDB" id="6135382at2759"/>
<dbReference type="AlphaFoldDB" id="V4B8D8"/>
<dbReference type="KEGG" id="lgi:LOTGIDRAFT_157134"/>
<organism evidence="1 2">
    <name type="scientific">Lottia gigantea</name>
    <name type="common">Giant owl limpet</name>
    <dbReference type="NCBI Taxonomy" id="225164"/>
    <lineage>
        <taxon>Eukaryota</taxon>
        <taxon>Metazoa</taxon>
        <taxon>Spiralia</taxon>
        <taxon>Lophotrochozoa</taxon>
        <taxon>Mollusca</taxon>
        <taxon>Gastropoda</taxon>
        <taxon>Patellogastropoda</taxon>
        <taxon>Lottioidea</taxon>
        <taxon>Lottiidae</taxon>
        <taxon>Lottia</taxon>
    </lineage>
</organism>
<dbReference type="GeneID" id="20237218"/>
<reference evidence="1 2" key="1">
    <citation type="journal article" date="2013" name="Nature">
        <title>Insights into bilaterian evolution from three spiralian genomes.</title>
        <authorList>
            <person name="Simakov O."/>
            <person name="Marletaz F."/>
            <person name="Cho S.J."/>
            <person name="Edsinger-Gonzales E."/>
            <person name="Havlak P."/>
            <person name="Hellsten U."/>
            <person name="Kuo D.H."/>
            <person name="Larsson T."/>
            <person name="Lv J."/>
            <person name="Arendt D."/>
            <person name="Savage R."/>
            <person name="Osoegawa K."/>
            <person name="de Jong P."/>
            <person name="Grimwood J."/>
            <person name="Chapman J.A."/>
            <person name="Shapiro H."/>
            <person name="Aerts A."/>
            <person name="Otillar R.P."/>
            <person name="Terry A.Y."/>
            <person name="Boore J.L."/>
            <person name="Grigoriev I.V."/>
            <person name="Lindberg D.R."/>
            <person name="Seaver E.C."/>
            <person name="Weisblat D.A."/>
            <person name="Putnam N.H."/>
            <person name="Rokhsar D.S."/>
        </authorList>
    </citation>
    <scope>NUCLEOTIDE SEQUENCE [LARGE SCALE GENOMIC DNA]</scope>
</reference>
<dbReference type="RefSeq" id="XP_009047155.1">
    <property type="nucleotide sequence ID" value="XM_009048907.1"/>
</dbReference>
<proteinExistence type="predicted"/>
<dbReference type="HOGENOM" id="CLU_2029314_0_0_1"/>
<evidence type="ECO:0000313" key="2">
    <source>
        <dbReference type="Proteomes" id="UP000030746"/>
    </source>
</evidence>
<protein>
    <submittedName>
        <fullName evidence="1">Uncharacterized protein</fullName>
    </submittedName>
</protein>
<evidence type="ECO:0000313" key="1">
    <source>
        <dbReference type="EMBL" id="ESP01997.1"/>
    </source>
</evidence>
<dbReference type="OMA" id="HQYAQVR"/>
<sequence length="122" mass="14213">MEEFLAARRVDILRDEKIDDDCVKIMTDEELTKFIPVYGDILALKQFFHKENDKQKIKKQSIFETLRIKLKFVSDQNQKKSFQALKPEKTVGMGIMIYDEDEQRFHTVRTKNGGGNLSVSSP</sequence>
<name>V4B8D8_LOTGI</name>